<dbReference type="AlphaFoldDB" id="A0A222WNA0"/>
<evidence type="ECO:0000256" key="3">
    <source>
        <dbReference type="ARBA" id="ARBA00022475"/>
    </source>
</evidence>
<feature type="domain" description="ABC transmembrane type-1" evidence="8">
    <location>
        <begin position="74"/>
        <end position="290"/>
    </location>
</feature>
<accession>A0A222WNA0</accession>
<dbReference type="OrthoDB" id="9785836at2"/>
<gene>
    <name evidence="9" type="ORF">B4V02_12520</name>
</gene>
<dbReference type="InterPro" id="IPR035906">
    <property type="entry name" value="MetI-like_sf"/>
</dbReference>
<dbReference type="PANTHER" id="PTHR43227:SF11">
    <property type="entry name" value="BLL4140 PROTEIN"/>
    <property type="match status" value="1"/>
</dbReference>
<feature type="transmembrane region" description="Helical" evidence="7">
    <location>
        <begin position="163"/>
        <end position="188"/>
    </location>
</feature>
<evidence type="ECO:0000259" key="8">
    <source>
        <dbReference type="PROSITE" id="PS50928"/>
    </source>
</evidence>
<sequence>MKSTFKHKFLSQWELQVMVWPSIILMIVFSFVPMFGLTIAFQDYSPLSGFAGSEFVGLDNFKAFLGDKDFYTVLTNTLGISLMKLLIGFPLEIVLAILINQIRLGLFKKFTQTVSYLPHFLSWVILGGMITSWLGSTGLLNSFLLSTHLISEPLSFLSNANAYWWIATLSDIWKEVGWGTILYLAAITGIDPSLYEAAKVDGAKILKRIWYVTLPGIKNIIVLMFLLRVGSILGANLDQTLVLQNSSNMLRSEVIDSYVYHLGLAQGDFSFATAVGIFSSVVSVTLLLVANFLTKKLSDSSIF</sequence>
<feature type="transmembrane region" description="Helical" evidence="7">
    <location>
        <begin position="209"/>
        <end position="227"/>
    </location>
</feature>
<dbReference type="RefSeq" id="WP_094155017.1">
    <property type="nucleotide sequence ID" value="NZ_CP020028.1"/>
</dbReference>
<keyword evidence="2 7" id="KW-0813">Transport</keyword>
<dbReference type="KEGG" id="pkb:B4V02_12520"/>
<evidence type="ECO:0000256" key="2">
    <source>
        <dbReference type="ARBA" id="ARBA00022448"/>
    </source>
</evidence>
<organism evidence="9 10">
    <name type="scientific">Paenibacillus kribbensis</name>
    <dbReference type="NCBI Taxonomy" id="172713"/>
    <lineage>
        <taxon>Bacteria</taxon>
        <taxon>Bacillati</taxon>
        <taxon>Bacillota</taxon>
        <taxon>Bacilli</taxon>
        <taxon>Bacillales</taxon>
        <taxon>Paenibacillaceae</taxon>
        <taxon>Paenibacillus</taxon>
    </lineage>
</organism>
<dbReference type="Gene3D" id="1.10.3720.10">
    <property type="entry name" value="MetI-like"/>
    <property type="match status" value="1"/>
</dbReference>
<dbReference type="InterPro" id="IPR000515">
    <property type="entry name" value="MetI-like"/>
</dbReference>
<keyword evidence="3" id="KW-1003">Cell membrane</keyword>
<feature type="transmembrane region" description="Helical" evidence="7">
    <location>
        <begin position="269"/>
        <end position="293"/>
    </location>
</feature>
<evidence type="ECO:0000256" key="7">
    <source>
        <dbReference type="RuleBase" id="RU363032"/>
    </source>
</evidence>
<keyword evidence="6 7" id="KW-0472">Membrane</keyword>
<evidence type="ECO:0000256" key="4">
    <source>
        <dbReference type="ARBA" id="ARBA00022692"/>
    </source>
</evidence>
<keyword evidence="5 7" id="KW-1133">Transmembrane helix</keyword>
<dbReference type="EMBL" id="CP020028">
    <property type="protein sequence ID" value="ASR47442.1"/>
    <property type="molecule type" value="Genomic_DNA"/>
</dbReference>
<dbReference type="CDD" id="cd06261">
    <property type="entry name" value="TM_PBP2"/>
    <property type="match status" value="1"/>
</dbReference>
<reference evidence="9 10" key="1">
    <citation type="submission" date="2017-03" db="EMBL/GenBank/DDBJ databases">
        <title>Complete genome sequence of Paenibacillus Kribbensis producing bioflocculants.</title>
        <authorList>
            <person name="Lee H.-G."/>
            <person name="Oh H.-M."/>
        </authorList>
    </citation>
    <scope>NUCLEOTIDE SEQUENCE [LARGE SCALE GENOMIC DNA]</scope>
    <source>
        <strain evidence="9 10">AM49</strain>
    </source>
</reference>
<dbReference type="Pfam" id="PF00528">
    <property type="entry name" value="BPD_transp_1"/>
    <property type="match status" value="1"/>
</dbReference>
<feature type="transmembrane region" description="Helical" evidence="7">
    <location>
        <begin position="78"/>
        <end position="99"/>
    </location>
</feature>
<feature type="transmembrane region" description="Helical" evidence="7">
    <location>
        <begin position="120"/>
        <end position="143"/>
    </location>
</feature>
<dbReference type="SUPFAM" id="SSF161098">
    <property type="entry name" value="MetI-like"/>
    <property type="match status" value="1"/>
</dbReference>
<name>A0A222WNA0_9BACL</name>
<evidence type="ECO:0000256" key="5">
    <source>
        <dbReference type="ARBA" id="ARBA00022989"/>
    </source>
</evidence>
<proteinExistence type="inferred from homology"/>
<evidence type="ECO:0000256" key="6">
    <source>
        <dbReference type="ARBA" id="ARBA00023136"/>
    </source>
</evidence>
<dbReference type="Proteomes" id="UP000214666">
    <property type="component" value="Chromosome"/>
</dbReference>
<evidence type="ECO:0000313" key="10">
    <source>
        <dbReference type="Proteomes" id="UP000214666"/>
    </source>
</evidence>
<dbReference type="InterPro" id="IPR050809">
    <property type="entry name" value="UgpAE/MalFG_permease"/>
</dbReference>
<evidence type="ECO:0000313" key="9">
    <source>
        <dbReference type="EMBL" id="ASR47442.1"/>
    </source>
</evidence>
<comment type="subcellular location">
    <subcellularLocation>
        <location evidence="1 7">Cell membrane</location>
        <topology evidence="1 7">Multi-pass membrane protein</topology>
    </subcellularLocation>
</comment>
<dbReference type="GO" id="GO:0055085">
    <property type="term" value="P:transmembrane transport"/>
    <property type="evidence" value="ECO:0007669"/>
    <property type="project" value="InterPro"/>
</dbReference>
<keyword evidence="4 7" id="KW-0812">Transmembrane</keyword>
<dbReference type="GO" id="GO:0005886">
    <property type="term" value="C:plasma membrane"/>
    <property type="evidence" value="ECO:0007669"/>
    <property type="project" value="UniProtKB-SubCell"/>
</dbReference>
<keyword evidence="10" id="KW-1185">Reference proteome</keyword>
<dbReference type="PROSITE" id="PS50928">
    <property type="entry name" value="ABC_TM1"/>
    <property type="match status" value="1"/>
</dbReference>
<comment type="similarity">
    <text evidence="7">Belongs to the binding-protein-dependent transport system permease family.</text>
</comment>
<dbReference type="PANTHER" id="PTHR43227">
    <property type="entry name" value="BLL4140 PROTEIN"/>
    <property type="match status" value="1"/>
</dbReference>
<protein>
    <submittedName>
        <fullName evidence="9">Protein lplB</fullName>
    </submittedName>
</protein>
<dbReference type="STRING" id="172713.GCA_001705305_01059"/>
<evidence type="ECO:0000256" key="1">
    <source>
        <dbReference type="ARBA" id="ARBA00004651"/>
    </source>
</evidence>
<feature type="transmembrane region" description="Helical" evidence="7">
    <location>
        <begin position="20"/>
        <end position="41"/>
    </location>
</feature>